<evidence type="ECO:0000313" key="4">
    <source>
        <dbReference type="Proteomes" id="UP000742024"/>
    </source>
</evidence>
<dbReference type="Proteomes" id="UP000742024">
    <property type="component" value="Unassembled WGS sequence"/>
</dbReference>
<name>A0A9P7SMX5_9HYPO</name>
<proteinExistence type="predicted"/>
<dbReference type="EMBL" id="SRPS01000247">
    <property type="protein sequence ID" value="KAG5961611.1"/>
    <property type="molecule type" value="Genomic_DNA"/>
</dbReference>
<dbReference type="AlphaFoldDB" id="A0A9P7SMX5"/>
<feature type="compositionally biased region" description="Basic and acidic residues" evidence="1">
    <location>
        <begin position="104"/>
        <end position="116"/>
    </location>
</feature>
<evidence type="ECO:0000256" key="1">
    <source>
        <dbReference type="SAM" id="MobiDB-lite"/>
    </source>
</evidence>
<evidence type="ECO:0000313" key="3">
    <source>
        <dbReference type="EMBL" id="KAG5961611.1"/>
    </source>
</evidence>
<keyword evidence="4" id="KW-1185">Reference proteome</keyword>
<gene>
    <name evidence="3" type="ORF">E4U56_003794</name>
    <name evidence="2" type="ORF">E4U57_000468</name>
</gene>
<dbReference type="EMBL" id="SRPR01000111">
    <property type="protein sequence ID" value="KAG5959829.1"/>
    <property type="molecule type" value="Genomic_DNA"/>
</dbReference>
<organism evidence="3 5">
    <name type="scientific">Claviceps arundinis</name>
    <dbReference type="NCBI Taxonomy" id="1623583"/>
    <lineage>
        <taxon>Eukaryota</taxon>
        <taxon>Fungi</taxon>
        <taxon>Dikarya</taxon>
        <taxon>Ascomycota</taxon>
        <taxon>Pezizomycotina</taxon>
        <taxon>Sordariomycetes</taxon>
        <taxon>Hypocreomycetidae</taxon>
        <taxon>Hypocreales</taxon>
        <taxon>Clavicipitaceae</taxon>
        <taxon>Claviceps</taxon>
    </lineage>
</organism>
<sequence>MANLMEIDAKTLSKSGGRLRCVGRSNRMLGCLIEFPSPALGLPRRARPHLARLGNLIALMRNTIASVSFVMLLLMRGGGWPYCLHATLTPAEKSLKGMQVASDSKPHDSNQEKRPSMTESLSVSVIEDLMQNNIRWLDTLENQTTPRCAPSGTRRMS</sequence>
<accession>A0A9P7SMX5</accession>
<feature type="region of interest" description="Disordered" evidence="1">
    <location>
        <begin position="95"/>
        <end position="120"/>
    </location>
</feature>
<protein>
    <submittedName>
        <fullName evidence="3">Uncharacterized protein</fullName>
    </submittedName>
</protein>
<reference evidence="3 4" key="1">
    <citation type="journal article" date="2020" name="bioRxiv">
        <title>Whole genome comparisons of ergot fungi reveals the divergence and evolution of species within the genus Claviceps are the result of varying mechanisms driving genome evolution and host range expansion.</title>
        <authorList>
            <person name="Wyka S.A."/>
            <person name="Mondo S.J."/>
            <person name="Liu M."/>
            <person name="Dettman J."/>
            <person name="Nalam V."/>
            <person name="Broders K.D."/>
        </authorList>
    </citation>
    <scope>NUCLEOTIDE SEQUENCE</scope>
    <source>
        <strain evidence="3">CCC 1102</strain>
        <strain evidence="2 4">LM583</strain>
    </source>
</reference>
<comment type="caution">
    <text evidence="3">The sequence shown here is derived from an EMBL/GenBank/DDBJ whole genome shotgun (WGS) entry which is preliminary data.</text>
</comment>
<dbReference type="Proteomes" id="UP000784919">
    <property type="component" value="Unassembled WGS sequence"/>
</dbReference>
<evidence type="ECO:0000313" key="2">
    <source>
        <dbReference type="EMBL" id="KAG5959829.1"/>
    </source>
</evidence>
<evidence type="ECO:0000313" key="5">
    <source>
        <dbReference type="Proteomes" id="UP000784919"/>
    </source>
</evidence>